<dbReference type="RefSeq" id="WP_131997374.1">
    <property type="nucleotide sequence ID" value="NZ_JACGXM010000010.1"/>
</dbReference>
<keyword evidence="1" id="KW-0812">Transmembrane</keyword>
<dbReference type="EMBL" id="SLWQ01000004">
    <property type="protein sequence ID" value="TCO40884.1"/>
    <property type="molecule type" value="Genomic_DNA"/>
</dbReference>
<proteinExistence type="predicted"/>
<comment type="caution">
    <text evidence="2">The sequence shown here is derived from an EMBL/GenBank/DDBJ whole genome shotgun (WGS) entry which is preliminary data.</text>
</comment>
<sequence length="82" mass="8737">MPSIELRACARPARVRASASLLAPLIGLAAFLGYVAWTAWAHRGFAPPVAEPASGCVLLLAYMAWPAGYAVRTFGRRNVPGR</sequence>
<organism evidence="2 3">
    <name type="scientific">Dokdonella fugitiva</name>
    <dbReference type="NCBI Taxonomy" id="328517"/>
    <lineage>
        <taxon>Bacteria</taxon>
        <taxon>Pseudomonadati</taxon>
        <taxon>Pseudomonadota</taxon>
        <taxon>Gammaproteobacteria</taxon>
        <taxon>Lysobacterales</taxon>
        <taxon>Rhodanobacteraceae</taxon>
        <taxon>Dokdonella</taxon>
    </lineage>
</organism>
<keyword evidence="1" id="KW-0472">Membrane</keyword>
<feature type="transmembrane region" description="Helical" evidence="1">
    <location>
        <begin position="21"/>
        <end position="40"/>
    </location>
</feature>
<evidence type="ECO:0000313" key="2">
    <source>
        <dbReference type="EMBL" id="TCO40884.1"/>
    </source>
</evidence>
<dbReference type="Proteomes" id="UP000294862">
    <property type="component" value="Unassembled WGS sequence"/>
</dbReference>
<dbReference type="AlphaFoldDB" id="A0A4R2I922"/>
<feature type="transmembrane region" description="Helical" evidence="1">
    <location>
        <begin position="52"/>
        <end position="71"/>
    </location>
</feature>
<keyword evidence="1" id="KW-1133">Transmembrane helix</keyword>
<reference evidence="2 3" key="1">
    <citation type="journal article" date="2015" name="Stand. Genomic Sci.">
        <title>Genomic Encyclopedia of Bacterial and Archaeal Type Strains, Phase III: the genomes of soil and plant-associated and newly described type strains.</title>
        <authorList>
            <person name="Whitman W.B."/>
            <person name="Woyke T."/>
            <person name="Klenk H.P."/>
            <person name="Zhou Y."/>
            <person name="Lilburn T.G."/>
            <person name="Beck B.J."/>
            <person name="De Vos P."/>
            <person name="Vandamme P."/>
            <person name="Eisen J.A."/>
            <person name="Garrity G."/>
            <person name="Hugenholtz P."/>
            <person name="Kyrpides N.C."/>
        </authorList>
    </citation>
    <scope>NUCLEOTIDE SEQUENCE [LARGE SCALE GENOMIC DNA]</scope>
    <source>
        <strain evidence="2 3">A3</strain>
    </source>
</reference>
<protein>
    <submittedName>
        <fullName evidence="2">Uncharacterized protein</fullName>
    </submittedName>
</protein>
<gene>
    <name evidence="2" type="ORF">EV148_104247</name>
</gene>
<accession>A0A4R2I922</accession>
<name>A0A4R2I922_9GAMM</name>
<evidence type="ECO:0000313" key="3">
    <source>
        <dbReference type="Proteomes" id="UP000294862"/>
    </source>
</evidence>
<keyword evidence="3" id="KW-1185">Reference proteome</keyword>
<evidence type="ECO:0000256" key="1">
    <source>
        <dbReference type="SAM" id="Phobius"/>
    </source>
</evidence>